<organism evidence="1 2">
    <name type="scientific">Dentiscutata erythropus</name>
    <dbReference type="NCBI Taxonomy" id="1348616"/>
    <lineage>
        <taxon>Eukaryota</taxon>
        <taxon>Fungi</taxon>
        <taxon>Fungi incertae sedis</taxon>
        <taxon>Mucoromycota</taxon>
        <taxon>Glomeromycotina</taxon>
        <taxon>Glomeromycetes</taxon>
        <taxon>Diversisporales</taxon>
        <taxon>Gigasporaceae</taxon>
        <taxon>Dentiscutata</taxon>
    </lineage>
</organism>
<dbReference type="Proteomes" id="UP000789405">
    <property type="component" value="Unassembled WGS sequence"/>
</dbReference>
<dbReference type="EMBL" id="CAJVPY010020524">
    <property type="protein sequence ID" value="CAG8775971.1"/>
    <property type="molecule type" value="Genomic_DNA"/>
</dbReference>
<accession>A0A9N9JDS2</accession>
<protein>
    <submittedName>
        <fullName evidence="1">16654_t:CDS:1</fullName>
    </submittedName>
</protein>
<proteinExistence type="predicted"/>
<feature type="non-terminal residue" evidence="1">
    <location>
        <position position="1"/>
    </location>
</feature>
<evidence type="ECO:0000313" key="2">
    <source>
        <dbReference type="Proteomes" id="UP000789405"/>
    </source>
</evidence>
<name>A0A9N9JDS2_9GLOM</name>
<comment type="caution">
    <text evidence="1">The sequence shown here is derived from an EMBL/GenBank/DDBJ whole genome shotgun (WGS) entry which is preliminary data.</text>
</comment>
<gene>
    <name evidence="1" type="ORF">DERYTH_LOCUS19160</name>
</gene>
<reference evidence="1" key="1">
    <citation type="submission" date="2021-06" db="EMBL/GenBank/DDBJ databases">
        <authorList>
            <person name="Kallberg Y."/>
            <person name="Tangrot J."/>
            <person name="Rosling A."/>
        </authorList>
    </citation>
    <scope>NUCLEOTIDE SEQUENCE</scope>
    <source>
        <strain evidence="1">MA453B</strain>
    </source>
</reference>
<sequence length="49" mass="5444">MDKLLGVLFRTKQLKETIDIVVGLSVGNFEYGAFETAIEVKTSVLLKQT</sequence>
<evidence type="ECO:0000313" key="1">
    <source>
        <dbReference type="EMBL" id="CAG8775971.1"/>
    </source>
</evidence>
<dbReference type="AlphaFoldDB" id="A0A9N9JDS2"/>
<keyword evidence="2" id="KW-1185">Reference proteome</keyword>